<organism evidence="2 3">
    <name type="scientific">Actinomadura yumaensis</name>
    <dbReference type="NCBI Taxonomy" id="111807"/>
    <lineage>
        <taxon>Bacteria</taxon>
        <taxon>Bacillati</taxon>
        <taxon>Actinomycetota</taxon>
        <taxon>Actinomycetes</taxon>
        <taxon>Streptosporangiales</taxon>
        <taxon>Thermomonosporaceae</taxon>
        <taxon>Actinomadura</taxon>
    </lineage>
</organism>
<dbReference type="RefSeq" id="WP_378063733.1">
    <property type="nucleotide sequence ID" value="NZ_JBHSXS010000022.1"/>
</dbReference>
<dbReference type="SUPFAM" id="SSF53850">
    <property type="entry name" value="Periplasmic binding protein-like II"/>
    <property type="match status" value="1"/>
</dbReference>
<dbReference type="InterPro" id="IPR006059">
    <property type="entry name" value="SBP"/>
</dbReference>
<dbReference type="Gene3D" id="3.40.190.10">
    <property type="entry name" value="Periplasmic binding protein-like II"/>
    <property type="match status" value="2"/>
</dbReference>
<dbReference type="Proteomes" id="UP001596380">
    <property type="component" value="Unassembled WGS sequence"/>
</dbReference>
<dbReference type="Pfam" id="PF01547">
    <property type="entry name" value="SBP_bac_1"/>
    <property type="match status" value="1"/>
</dbReference>
<comment type="caution">
    <text evidence="2">The sequence shown here is derived from an EMBL/GenBank/DDBJ whole genome shotgun (WGS) entry which is preliminary data.</text>
</comment>
<keyword evidence="1" id="KW-0732">Signal</keyword>
<gene>
    <name evidence="2" type="ORF">ACFQKB_29305</name>
</gene>
<evidence type="ECO:0000313" key="2">
    <source>
        <dbReference type="EMBL" id="MFC6883888.1"/>
    </source>
</evidence>
<accession>A0ABW2CS61</accession>
<feature type="signal peptide" evidence="1">
    <location>
        <begin position="1"/>
        <end position="26"/>
    </location>
</feature>
<sequence>MARSVRRAGRAAAALLLAAVLAGCGAEDRGTLSILVPWTSDEEFGHFAEIIKGFQRSGEGRGVRVLPNRTRATRQVLEASIHNRRPPNLAIVPSPGVLRDYAGEGLVRPLDGLGGGGGLAREVGRRYGAAWLGFERAGTAELYGIAVKANVKSLVWYNGAALGAAAPGWKPPGTWRDLLALQDRIVGARGTPWCMAMSDPPNSGWPGTDWIEDILLHQAGPEEYARFARGTLPWRSERVRGAWRAWGEIVGGAGHIRGGRLGAMLTAYGRRDDPMFAAAPGCHLGHGATISTSRPGAGGGGFFPFPAFSSPPPAGGPAAGGAPSVVSADLMAMFRDSPQARAFIRYLVGAEAQGMWPAAAKGVAFSPHLSVLDDQIRRGGGDAAARIARLLVSGAPLCFDASDWMPDAMANAFYRATLEYLDSPTSARLEEILRQLDTVRTEAKAPVPDDTACGTAPTQKG</sequence>
<dbReference type="PROSITE" id="PS51257">
    <property type="entry name" value="PROKAR_LIPOPROTEIN"/>
    <property type="match status" value="1"/>
</dbReference>
<proteinExistence type="predicted"/>
<keyword evidence="3" id="KW-1185">Reference proteome</keyword>
<protein>
    <submittedName>
        <fullName evidence="2">Extracellular solute-binding protein</fullName>
    </submittedName>
</protein>
<name>A0ABW2CS61_9ACTN</name>
<evidence type="ECO:0000256" key="1">
    <source>
        <dbReference type="SAM" id="SignalP"/>
    </source>
</evidence>
<reference evidence="3" key="1">
    <citation type="journal article" date="2019" name="Int. J. Syst. Evol. Microbiol.">
        <title>The Global Catalogue of Microorganisms (GCM) 10K type strain sequencing project: providing services to taxonomists for standard genome sequencing and annotation.</title>
        <authorList>
            <consortium name="The Broad Institute Genomics Platform"/>
            <consortium name="The Broad Institute Genome Sequencing Center for Infectious Disease"/>
            <person name="Wu L."/>
            <person name="Ma J."/>
        </authorList>
    </citation>
    <scope>NUCLEOTIDE SEQUENCE [LARGE SCALE GENOMIC DNA]</scope>
    <source>
        <strain evidence="3">JCM 3369</strain>
    </source>
</reference>
<evidence type="ECO:0000313" key="3">
    <source>
        <dbReference type="Proteomes" id="UP001596380"/>
    </source>
</evidence>
<dbReference type="EMBL" id="JBHSXS010000022">
    <property type="protein sequence ID" value="MFC6883888.1"/>
    <property type="molecule type" value="Genomic_DNA"/>
</dbReference>
<feature type="chain" id="PRO_5045810934" evidence="1">
    <location>
        <begin position="27"/>
        <end position="461"/>
    </location>
</feature>